<proteinExistence type="predicted"/>
<keyword evidence="1" id="KW-0812">Transmembrane</keyword>
<dbReference type="Proteomes" id="UP001209701">
    <property type="component" value="Unassembled WGS sequence"/>
</dbReference>
<organism evidence="2 3">
    <name type="scientific">Roseateles oligotrophus</name>
    <dbReference type="NCBI Taxonomy" id="1769250"/>
    <lineage>
        <taxon>Bacteria</taxon>
        <taxon>Pseudomonadati</taxon>
        <taxon>Pseudomonadota</taxon>
        <taxon>Betaproteobacteria</taxon>
        <taxon>Burkholderiales</taxon>
        <taxon>Sphaerotilaceae</taxon>
        <taxon>Roseateles</taxon>
    </lineage>
</organism>
<gene>
    <name evidence="2" type="ORF">LNV07_01120</name>
</gene>
<name>A0ABT2Y8S2_9BURK</name>
<sequence>MLIFASALKMWVEIALMALAGQGLLALLAGQARARNSVYRLLQWLTAPLLAGLRRFGPGLGERRLRWLLVALLLLLWLLATGLKLRYCLIVGLAQCR</sequence>
<accession>A0ABT2Y8S2</accession>
<feature type="transmembrane region" description="Helical" evidence="1">
    <location>
        <begin position="65"/>
        <end position="83"/>
    </location>
</feature>
<evidence type="ECO:0000256" key="1">
    <source>
        <dbReference type="SAM" id="Phobius"/>
    </source>
</evidence>
<keyword evidence="3" id="KW-1185">Reference proteome</keyword>
<dbReference type="RefSeq" id="WP_263569336.1">
    <property type="nucleotide sequence ID" value="NZ_JAJIRN010000001.1"/>
</dbReference>
<protein>
    <submittedName>
        <fullName evidence="2">YggT family protein</fullName>
    </submittedName>
</protein>
<evidence type="ECO:0000313" key="2">
    <source>
        <dbReference type="EMBL" id="MCV2366700.1"/>
    </source>
</evidence>
<keyword evidence="1" id="KW-1133">Transmembrane helix</keyword>
<dbReference type="EMBL" id="JAJIRN010000001">
    <property type="protein sequence ID" value="MCV2366700.1"/>
    <property type="molecule type" value="Genomic_DNA"/>
</dbReference>
<evidence type="ECO:0000313" key="3">
    <source>
        <dbReference type="Proteomes" id="UP001209701"/>
    </source>
</evidence>
<keyword evidence="1" id="KW-0472">Membrane</keyword>
<reference evidence="2 3" key="1">
    <citation type="submission" date="2021-11" db="EMBL/GenBank/DDBJ databases">
        <authorList>
            <person name="Liang Q."/>
            <person name="Mou H."/>
            <person name="Liu Z."/>
        </authorList>
    </citation>
    <scope>NUCLEOTIDE SEQUENCE [LARGE SCALE GENOMIC DNA]</scope>
    <source>
        <strain evidence="2 3">CHU3</strain>
    </source>
</reference>
<comment type="caution">
    <text evidence="2">The sequence shown here is derived from an EMBL/GenBank/DDBJ whole genome shotgun (WGS) entry which is preliminary data.</text>
</comment>